<feature type="binding site" evidence="2">
    <location>
        <position position="58"/>
    </location>
    <ligand>
        <name>Fe cation</name>
        <dbReference type="ChEBI" id="CHEBI:24875"/>
    </ligand>
</feature>
<dbReference type="Proteomes" id="UP000054321">
    <property type="component" value="Unassembled WGS sequence"/>
</dbReference>
<dbReference type="GO" id="GO:0046872">
    <property type="term" value="F:metal ion binding"/>
    <property type="evidence" value="ECO:0007669"/>
    <property type="project" value="UniProtKB-KW"/>
</dbReference>
<dbReference type="InterPro" id="IPR014710">
    <property type="entry name" value="RmlC-like_jellyroll"/>
</dbReference>
<dbReference type="InParanoid" id="A0A0C3GJJ7"/>
<dbReference type="OrthoDB" id="198735at2759"/>
<evidence type="ECO:0000256" key="3">
    <source>
        <dbReference type="RuleBase" id="RU003457"/>
    </source>
</evidence>
<feature type="binding site" evidence="2">
    <location>
        <position position="56"/>
    </location>
    <ligand>
        <name>Fe cation</name>
        <dbReference type="ChEBI" id="CHEBI:24875"/>
    </ligand>
</feature>
<evidence type="ECO:0000259" key="5">
    <source>
        <dbReference type="Pfam" id="PF05726"/>
    </source>
</evidence>
<dbReference type="EMBL" id="KN832884">
    <property type="protein sequence ID" value="KIM96315.1"/>
    <property type="molecule type" value="Genomic_DNA"/>
</dbReference>
<dbReference type="HOGENOM" id="CLU_045717_0_2_1"/>
<dbReference type="AlphaFoldDB" id="A0A0C3GJJ7"/>
<evidence type="ECO:0000313" key="6">
    <source>
        <dbReference type="EMBL" id="KIM96315.1"/>
    </source>
</evidence>
<keyword evidence="7" id="KW-1185">Reference proteome</keyword>
<dbReference type="InterPro" id="IPR003829">
    <property type="entry name" value="Pirin_N_dom"/>
</dbReference>
<comment type="similarity">
    <text evidence="1 3">Belongs to the pirin family.</text>
</comment>
<dbReference type="STRING" id="913774.A0A0C3GJJ7"/>
<protein>
    <recommendedName>
        <fullName evidence="8">Pirin N-terminal domain-containing protein</fullName>
    </recommendedName>
</protein>
<dbReference type="PANTHER" id="PTHR13903:SF8">
    <property type="entry name" value="PIRIN"/>
    <property type="match status" value="1"/>
</dbReference>
<evidence type="ECO:0000256" key="2">
    <source>
        <dbReference type="PIRSR" id="PIRSR006232-1"/>
    </source>
</evidence>
<evidence type="ECO:0000256" key="1">
    <source>
        <dbReference type="ARBA" id="ARBA00008416"/>
    </source>
</evidence>
<dbReference type="InterPro" id="IPR012093">
    <property type="entry name" value="Pirin"/>
</dbReference>
<dbReference type="PIRSF" id="PIRSF006232">
    <property type="entry name" value="Pirin"/>
    <property type="match status" value="1"/>
</dbReference>
<dbReference type="SUPFAM" id="SSF51182">
    <property type="entry name" value="RmlC-like cupins"/>
    <property type="match status" value="1"/>
</dbReference>
<dbReference type="Gene3D" id="2.60.120.10">
    <property type="entry name" value="Jelly Rolls"/>
    <property type="match status" value="2"/>
</dbReference>
<comment type="cofactor">
    <cofactor evidence="2">
        <name>Fe cation</name>
        <dbReference type="ChEBI" id="CHEBI:24875"/>
    </cofactor>
    <text evidence="2">Binds 1 Fe cation per subunit.</text>
</comment>
<dbReference type="Pfam" id="PF05726">
    <property type="entry name" value="Pirin_C"/>
    <property type="match status" value="1"/>
</dbReference>
<dbReference type="CDD" id="cd02247">
    <property type="entry name" value="cupin_pirin_C"/>
    <property type="match status" value="1"/>
</dbReference>
<keyword evidence="2" id="KW-0408">Iron</keyword>
<feature type="binding site" evidence="2">
    <location>
        <position position="102"/>
    </location>
    <ligand>
        <name>Fe cation</name>
        <dbReference type="ChEBI" id="CHEBI:24875"/>
    </ligand>
</feature>
<dbReference type="Pfam" id="PF02678">
    <property type="entry name" value="Pirin"/>
    <property type="match status" value="1"/>
</dbReference>
<reference evidence="6 7" key="1">
    <citation type="submission" date="2014-04" db="EMBL/GenBank/DDBJ databases">
        <authorList>
            <consortium name="DOE Joint Genome Institute"/>
            <person name="Kuo A."/>
            <person name="Martino E."/>
            <person name="Perotto S."/>
            <person name="Kohler A."/>
            <person name="Nagy L.G."/>
            <person name="Floudas D."/>
            <person name="Copeland A."/>
            <person name="Barry K.W."/>
            <person name="Cichocki N."/>
            <person name="Veneault-Fourrey C."/>
            <person name="LaButti K."/>
            <person name="Lindquist E.A."/>
            <person name="Lipzen A."/>
            <person name="Lundell T."/>
            <person name="Morin E."/>
            <person name="Murat C."/>
            <person name="Sun H."/>
            <person name="Tunlid A."/>
            <person name="Henrissat B."/>
            <person name="Grigoriev I.V."/>
            <person name="Hibbett D.S."/>
            <person name="Martin F."/>
            <person name="Nordberg H.P."/>
            <person name="Cantor M.N."/>
            <person name="Hua S.X."/>
        </authorList>
    </citation>
    <scope>NUCLEOTIDE SEQUENCE [LARGE SCALE GENOMIC DNA]</scope>
    <source>
        <strain evidence="6 7">Zn</strain>
    </source>
</reference>
<gene>
    <name evidence="6" type="ORF">OIDMADRAFT_105913</name>
</gene>
<evidence type="ECO:0000259" key="4">
    <source>
        <dbReference type="Pfam" id="PF02678"/>
    </source>
</evidence>
<organism evidence="6 7">
    <name type="scientific">Oidiodendron maius (strain Zn)</name>
    <dbReference type="NCBI Taxonomy" id="913774"/>
    <lineage>
        <taxon>Eukaryota</taxon>
        <taxon>Fungi</taxon>
        <taxon>Dikarya</taxon>
        <taxon>Ascomycota</taxon>
        <taxon>Pezizomycotina</taxon>
        <taxon>Leotiomycetes</taxon>
        <taxon>Leotiomycetes incertae sedis</taxon>
        <taxon>Myxotrichaceae</taxon>
        <taxon>Oidiodendron</taxon>
    </lineage>
</organism>
<accession>A0A0C3GJJ7</accession>
<dbReference type="CDD" id="cd02909">
    <property type="entry name" value="cupin_pirin_N"/>
    <property type="match status" value="1"/>
</dbReference>
<feature type="domain" description="Pirin C-terminal" evidence="5">
    <location>
        <begin position="177"/>
        <end position="283"/>
    </location>
</feature>
<name>A0A0C3GJJ7_OIDMZ</name>
<feature type="domain" description="Pirin N-terminal" evidence="4">
    <location>
        <begin position="22"/>
        <end position="120"/>
    </location>
</feature>
<reference evidence="7" key="2">
    <citation type="submission" date="2015-01" db="EMBL/GenBank/DDBJ databases">
        <title>Evolutionary Origins and Diversification of the Mycorrhizal Mutualists.</title>
        <authorList>
            <consortium name="DOE Joint Genome Institute"/>
            <consortium name="Mycorrhizal Genomics Consortium"/>
            <person name="Kohler A."/>
            <person name="Kuo A."/>
            <person name="Nagy L.G."/>
            <person name="Floudas D."/>
            <person name="Copeland A."/>
            <person name="Barry K.W."/>
            <person name="Cichocki N."/>
            <person name="Veneault-Fourrey C."/>
            <person name="LaButti K."/>
            <person name="Lindquist E.A."/>
            <person name="Lipzen A."/>
            <person name="Lundell T."/>
            <person name="Morin E."/>
            <person name="Murat C."/>
            <person name="Riley R."/>
            <person name="Ohm R."/>
            <person name="Sun H."/>
            <person name="Tunlid A."/>
            <person name="Henrissat B."/>
            <person name="Grigoriev I.V."/>
            <person name="Hibbett D.S."/>
            <person name="Martin F."/>
        </authorList>
    </citation>
    <scope>NUCLEOTIDE SEQUENCE [LARGE SCALE GENOMIC DNA]</scope>
    <source>
        <strain evidence="7">Zn</strain>
    </source>
</reference>
<evidence type="ECO:0000313" key="7">
    <source>
        <dbReference type="Proteomes" id="UP000054321"/>
    </source>
</evidence>
<dbReference type="PANTHER" id="PTHR13903">
    <property type="entry name" value="PIRIN-RELATED"/>
    <property type="match status" value="1"/>
</dbReference>
<proteinExistence type="inferred from homology"/>
<dbReference type="InterPro" id="IPR011051">
    <property type="entry name" value="RmlC_Cupin_sf"/>
</dbReference>
<sequence>MGVLREIRRSFLAIEQLEGAGARIRRAIGGPQLRNFSPFLMLDHFATTDLAGFPDHPHRGQETITYLLNGEVDHEDFVGNKGTIKTGGLQFMTAGRGIMHAEMPRANADGSPNIGIQLWVDLPEKLKTCEPRYRDLDPSEIPGVDIDDNKVHIKVISGQSHGVDSVKELAYTPVWLLDIKIQPGGKITQDLPAGWNAFAYMLSGSATFKDEGEKMVVPQYHTVVFQKDGDSIAAEVDTSAKEDGHFLLIAGEPLDQTVFQYGPFVMSTREDVQQALVDFRSYSNGFERARGWQSEIGKEAL</sequence>
<keyword evidence="2" id="KW-0479">Metal-binding</keyword>
<feature type="binding site" evidence="2">
    <location>
        <position position="100"/>
    </location>
    <ligand>
        <name>Fe cation</name>
        <dbReference type="ChEBI" id="CHEBI:24875"/>
    </ligand>
</feature>
<evidence type="ECO:0008006" key="8">
    <source>
        <dbReference type="Google" id="ProtNLM"/>
    </source>
</evidence>
<dbReference type="InterPro" id="IPR008778">
    <property type="entry name" value="Pirin_C_dom"/>
</dbReference>